<gene>
    <name evidence="1" type="ORF">A1O3_07570</name>
</gene>
<dbReference type="HOGENOM" id="CLU_2512409_0_0_1"/>
<proteinExistence type="predicted"/>
<evidence type="ECO:0000313" key="2">
    <source>
        <dbReference type="Proteomes" id="UP000019478"/>
    </source>
</evidence>
<evidence type="ECO:0000313" key="1">
    <source>
        <dbReference type="EMBL" id="EXJ81280.1"/>
    </source>
</evidence>
<dbReference type="Proteomes" id="UP000019478">
    <property type="component" value="Unassembled WGS sequence"/>
</dbReference>
<comment type="caution">
    <text evidence="1">The sequence shown here is derived from an EMBL/GenBank/DDBJ whole genome shotgun (WGS) entry which is preliminary data.</text>
</comment>
<organism evidence="1 2">
    <name type="scientific">Capronia epimyces CBS 606.96</name>
    <dbReference type="NCBI Taxonomy" id="1182542"/>
    <lineage>
        <taxon>Eukaryota</taxon>
        <taxon>Fungi</taxon>
        <taxon>Dikarya</taxon>
        <taxon>Ascomycota</taxon>
        <taxon>Pezizomycotina</taxon>
        <taxon>Eurotiomycetes</taxon>
        <taxon>Chaetothyriomycetidae</taxon>
        <taxon>Chaetothyriales</taxon>
        <taxon>Herpotrichiellaceae</taxon>
        <taxon>Capronia</taxon>
    </lineage>
</organism>
<dbReference type="AlphaFoldDB" id="W9XVA4"/>
<sequence>MASKAVKDMARTTLTDKPAILTLKGATKVARATMISLHTAATDHKRKSKEVAITLMRNIVLVVLEVPVDMVRITPLVLLYTLIPG</sequence>
<dbReference type="RefSeq" id="XP_007735868.1">
    <property type="nucleotide sequence ID" value="XM_007737678.1"/>
</dbReference>
<name>W9XVA4_9EURO</name>
<reference evidence="1 2" key="1">
    <citation type="submission" date="2013-03" db="EMBL/GenBank/DDBJ databases">
        <title>The Genome Sequence of Capronia epimyces CBS 606.96.</title>
        <authorList>
            <consortium name="The Broad Institute Genomics Platform"/>
            <person name="Cuomo C."/>
            <person name="de Hoog S."/>
            <person name="Gorbushina A."/>
            <person name="Walker B."/>
            <person name="Young S.K."/>
            <person name="Zeng Q."/>
            <person name="Gargeya S."/>
            <person name="Fitzgerald M."/>
            <person name="Haas B."/>
            <person name="Abouelleil A."/>
            <person name="Allen A.W."/>
            <person name="Alvarado L."/>
            <person name="Arachchi H.M."/>
            <person name="Berlin A.M."/>
            <person name="Chapman S.B."/>
            <person name="Gainer-Dewar J."/>
            <person name="Goldberg J."/>
            <person name="Griggs A."/>
            <person name="Gujja S."/>
            <person name="Hansen M."/>
            <person name="Howarth C."/>
            <person name="Imamovic A."/>
            <person name="Ireland A."/>
            <person name="Larimer J."/>
            <person name="McCowan C."/>
            <person name="Murphy C."/>
            <person name="Pearson M."/>
            <person name="Poon T.W."/>
            <person name="Priest M."/>
            <person name="Roberts A."/>
            <person name="Saif S."/>
            <person name="Shea T."/>
            <person name="Sisk P."/>
            <person name="Sykes S."/>
            <person name="Wortman J."/>
            <person name="Nusbaum C."/>
            <person name="Birren B."/>
        </authorList>
    </citation>
    <scope>NUCLEOTIDE SEQUENCE [LARGE SCALE GENOMIC DNA]</scope>
    <source>
        <strain evidence="1 2">CBS 606.96</strain>
    </source>
</reference>
<dbReference type="GeneID" id="19171668"/>
<dbReference type="EMBL" id="AMGY01000006">
    <property type="protein sequence ID" value="EXJ81280.1"/>
    <property type="molecule type" value="Genomic_DNA"/>
</dbReference>
<accession>W9XVA4</accession>
<protein>
    <submittedName>
        <fullName evidence="1">Uncharacterized protein</fullName>
    </submittedName>
</protein>
<keyword evidence="2" id="KW-1185">Reference proteome</keyword>